<dbReference type="Pfam" id="PF13560">
    <property type="entry name" value="HTH_31"/>
    <property type="match status" value="1"/>
</dbReference>
<dbReference type="Gene3D" id="1.10.260.40">
    <property type="entry name" value="lambda repressor-like DNA-binding domains"/>
    <property type="match status" value="1"/>
</dbReference>
<dbReference type="Proteomes" id="UP001142292">
    <property type="component" value="Unassembled WGS sequence"/>
</dbReference>
<dbReference type="Pfam" id="PF19054">
    <property type="entry name" value="DUF5753"/>
    <property type="match status" value="1"/>
</dbReference>
<sequence length="279" mass="30710">MTDAALVRIGGELRRYREDAGLSGSAVARELGWSQPKVSRVETGRFAASLEEIATLLDYYGAPEEVRAELLATVARREGLAGAWVVRAGGTRRRHGELRAIEQRVTRLRQHQGLMVPGLLQTRRYARGVADALGFADSDAIATRRVARQDAFISEGSARYEVVLDARALMRWPGEPAVMAEQLQHLADVDPERVDLRILPPGGEAAAFAIAGFMIYDFTDDRPSVVMLESLTADTYLSDDVDVSAYASTFERLQKDALNGEASRQYLETTLRNLRGTKG</sequence>
<evidence type="ECO:0000313" key="3">
    <source>
        <dbReference type="Proteomes" id="UP001142292"/>
    </source>
</evidence>
<name>A0ABQ5SX54_9ACTN</name>
<organism evidence="2 3">
    <name type="scientific">Nocardioides luteus</name>
    <dbReference type="NCBI Taxonomy" id="1844"/>
    <lineage>
        <taxon>Bacteria</taxon>
        <taxon>Bacillati</taxon>
        <taxon>Actinomycetota</taxon>
        <taxon>Actinomycetes</taxon>
        <taxon>Propionibacteriales</taxon>
        <taxon>Nocardioidaceae</taxon>
        <taxon>Nocardioides</taxon>
    </lineage>
</organism>
<proteinExistence type="predicted"/>
<dbReference type="SUPFAM" id="SSF47413">
    <property type="entry name" value="lambda repressor-like DNA-binding domains"/>
    <property type="match status" value="1"/>
</dbReference>
<dbReference type="SMART" id="SM00530">
    <property type="entry name" value="HTH_XRE"/>
    <property type="match status" value="1"/>
</dbReference>
<keyword evidence="3" id="KW-1185">Reference proteome</keyword>
<dbReference type="RefSeq" id="WP_271188392.1">
    <property type="nucleotide sequence ID" value="NZ_BSEL01000005.1"/>
</dbReference>
<reference evidence="2" key="1">
    <citation type="journal article" date="2014" name="Int. J. Syst. Evol. Microbiol.">
        <title>Complete genome of a new Firmicutes species belonging to the dominant human colonic microbiota ('Ruminococcus bicirculans') reveals two chromosomes and a selective capacity to utilize plant glucans.</title>
        <authorList>
            <consortium name="NISC Comparative Sequencing Program"/>
            <person name="Wegmann U."/>
            <person name="Louis P."/>
            <person name="Goesmann A."/>
            <person name="Henrissat B."/>
            <person name="Duncan S.H."/>
            <person name="Flint H.J."/>
        </authorList>
    </citation>
    <scope>NUCLEOTIDE SEQUENCE</scope>
    <source>
        <strain evidence="2">VKM Ac-1246</strain>
    </source>
</reference>
<evidence type="ECO:0000259" key="1">
    <source>
        <dbReference type="PROSITE" id="PS50943"/>
    </source>
</evidence>
<reference evidence="2" key="2">
    <citation type="submission" date="2023-01" db="EMBL/GenBank/DDBJ databases">
        <authorList>
            <person name="Sun Q."/>
            <person name="Evtushenko L."/>
        </authorList>
    </citation>
    <scope>NUCLEOTIDE SEQUENCE</scope>
    <source>
        <strain evidence="2">VKM Ac-1246</strain>
    </source>
</reference>
<feature type="domain" description="HTH cro/C1-type" evidence="1">
    <location>
        <begin position="13"/>
        <end position="66"/>
    </location>
</feature>
<evidence type="ECO:0000313" key="2">
    <source>
        <dbReference type="EMBL" id="GLJ68757.1"/>
    </source>
</evidence>
<protein>
    <submittedName>
        <fullName evidence="2">Transcriptional regulator</fullName>
    </submittedName>
</protein>
<comment type="caution">
    <text evidence="2">The sequence shown here is derived from an EMBL/GenBank/DDBJ whole genome shotgun (WGS) entry which is preliminary data.</text>
</comment>
<dbReference type="CDD" id="cd00093">
    <property type="entry name" value="HTH_XRE"/>
    <property type="match status" value="1"/>
</dbReference>
<dbReference type="InterPro" id="IPR010982">
    <property type="entry name" value="Lambda_DNA-bd_dom_sf"/>
</dbReference>
<dbReference type="InterPro" id="IPR001387">
    <property type="entry name" value="Cro/C1-type_HTH"/>
</dbReference>
<gene>
    <name evidence="2" type="ORF">GCM10017579_27930</name>
</gene>
<dbReference type="InterPro" id="IPR043917">
    <property type="entry name" value="DUF5753"/>
</dbReference>
<dbReference type="PROSITE" id="PS50943">
    <property type="entry name" value="HTH_CROC1"/>
    <property type="match status" value="1"/>
</dbReference>
<dbReference type="EMBL" id="BSEL01000005">
    <property type="protein sequence ID" value="GLJ68757.1"/>
    <property type="molecule type" value="Genomic_DNA"/>
</dbReference>
<accession>A0ABQ5SX54</accession>